<reference evidence="2" key="2">
    <citation type="submission" date="2022-01" db="EMBL/GenBank/DDBJ databases">
        <authorList>
            <person name="Yamashiro T."/>
            <person name="Shiraishi A."/>
            <person name="Satake H."/>
            <person name="Nakayama K."/>
        </authorList>
    </citation>
    <scope>NUCLEOTIDE SEQUENCE</scope>
</reference>
<dbReference type="Proteomes" id="UP001151760">
    <property type="component" value="Unassembled WGS sequence"/>
</dbReference>
<organism evidence="2 3">
    <name type="scientific">Tanacetum coccineum</name>
    <dbReference type="NCBI Taxonomy" id="301880"/>
    <lineage>
        <taxon>Eukaryota</taxon>
        <taxon>Viridiplantae</taxon>
        <taxon>Streptophyta</taxon>
        <taxon>Embryophyta</taxon>
        <taxon>Tracheophyta</taxon>
        <taxon>Spermatophyta</taxon>
        <taxon>Magnoliopsida</taxon>
        <taxon>eudicotyledons</taxon>
        <taxon>Gunneridae</taxon>
        <taxon>Pentapetalae</taxon>
        <taxon>asterids</taxon>
        <taxon>campanulids</taxon>
        <taxon>Asterales</taxon>
        <taxon>Asteraceae</taxon>
        <taxon>Asteroideae</taxon>
        <taxon>Anthemideae</taxon>
        <taxon>Anthemidinae</taxon>
        <taxon>Tanacetum</taxon>
    </lineage>
</organism>
<keyword evidence="3" id="KW-1185">Reference proteome</keyword>
<dbReference type="Pfam" id="PF13966">
    <property type="entry name" value="zf-RVT"/>
    <property type="match status" value="1"/>
</dbReference>
<dbReference type="InterPro" id="IPR026960">
    <property type="entry name" value="RVT-Znf"/>
</dbReference>
<evidence type="ECO:0000313" key="2">
    <source>
        <dbReference type="EMBL" id="GJS60505.1"/>
    </source>
</evidence>
<accession>A0ABQ4X6K3</accession>
<protein>
    <submittedName>
        <fullName evidence="2">RNA-directed DNA polymerase, eukaryota</fullName>
    </submittedName>
</protein>
<keyword evidence="2" id="KW-0695">RNA-directed DNA polymerase</keyword>
<dbReference type="EMBL" id="BQNB010009225">
    <property type="protein sequence ID" value="GJS60505.1"/>
    <property type="molecule type" value="Genomic_DNA"/>
</dbReference>
<keyword evidence="2" id="KW-0808">Transferase</keyword>
<name>A0ABQ4X6K3_9ASTR</name>
<evidence type="ECO:0000313" key="3">
    <source>
        <dbReference type="Proteomes" id="UP001151760"/>
    </source>
</evidence>
<reference evidence="2" key="1">
    <citation type="journal article" date="2022" name="Int. J. Mol. Sci.">
        <title>Draft Genome of Tanacetum Coccineum: Genomic Comparison of Closely Related Tanacetum-Family Plants.</title>
        <authorList>
            <person name="Yamashiro T."/>
            <person name="Shiraishi A."/>
            <person name="Nakayama K."/>
            <person name="Satake H."/>
        </authorList>
    </citation>
    <scope>NUCLEOTIDE SEQUENCE</scope>
</reference>
<sequence length="191" mass="22525">MATLASDRNAYVIEYWSSQGWNIIWRREIRGGIELFQHTQLMSCIQVIRINSDQDVWQWKFADEESFTVRSVRNSLDVIRLPFSSTATRWCKILPMKVNVFVWRVMLNRLPTRLNLDRRGIDMDSLICPCCNSIVKDNNHVFYSCNVALELWNKIAMWLDLHILGFDNMFAMFQWIDGHDGDLKSISFLIL</sequence>
<evidence type="ECO:0000259" key="1">
    <source>
        <dbReference type="Pfam" id="PF13966"/>
    </source>
</evidence>
<dbReference type="GO" id="GO:0003964">
    <property type="term" value="F:RNA-directed DNA polymerase activity"/>
    <property type="evidence" value="ECO:0007669"/>
    <property type="project" value="UniProtKB-KW"/>
</dbReference>
<proteinExistence type="predicted"/>
<gene>
    <name evidence="2" type="ORF">Tco_0655289</name>
</gene>
<comment type="caution">
    <text evidence="2">The sequence shown here is derived from an EMBL/GenBank/DDBJ whole genome shotgun (WGS) entry which is preliminary data.</text>
</comment>
<feature type="domain" description="Reverse transcriptase zinc-binding" evidence="1">
    <location>
        <begin position="67"/>
        <end position="152"/>
    </location>
</feature>
<keyword evidence="2" id="KW-0548">Nucleotidyltransferase</keyword>